<sequence>MDGGYSSGTGSERYSSHESEDIMSMFFDFGSPAPGSTRSLDVSMAGQSQNQELIQRGGVRVSLACVPCRSRHVKCGAETPSCSRCLQDDKPCFYAKSRRGMRDKNAPQKRASMRENGRESPRSGPLYPGGHSGAYSHGGSSTGSYSRPPSEGSLSPPSLNARLSGKGTGTARLLDLYYNFFHKAHPFLLPQYHFRNRLHSDPESLKHILPVMQYIGSLYASEVPFTELHAATMTQLDISSLPPNGFTVQMLLLTAIAVHCDGELEQGRAILDRAISLALELRMHSRAFATMERDPVLAESWRRTFWSLYISDAYFATMRRAPMFTLHSIEADVEIPCEECEYDGIIPRPKTLDEYESRDFEDETPVFSSYAYLIDLVRISGSLLPLDTTPAEYLESAVVNADAMLVNWKLHLPKEKQSVVDKNEEIDEVLFQAHNFLQILLVHIHRPLSRLYHSPIEKVSHCAPPPPDHNTTSIEDKTYWLHTKKTLEAAEAAINLYALPTSIINHTPLGICGIVLSTLANLSACAYILTGSEWYRTRDRVRLGLGCLKTFSEVWEVSRWTEKETKKIARTVFAMPRPGMERAGAFGPADGLKVWEPQVQVQEMSDLVEDWTTELGEVSYEGLFSGVEQGG</sequence>
<dbReference type="GO" id="GO:0006351">
    <property type="term" value="P:DNA-templated transcription"/>
    <property type="evidence" value="ECO:0007669"/>
    <property type="project" value="InterPro"/>
</dbReference>
<keyword evidence="2" id="KW-0539">Nucleus</keyword>
<dbReference type="GO" id="GO:0008270">
    <property type="term" value="F:zinc ion binding"/>
    <property type="evidence" value="ECO:0007669"/>
    <property type="project" value="InterPro"/>
</dbReference>
<reference evidence="5 6" key="1">
    <citation type="submission" date="2016-05" db="EMBL/GenBank/DDBJ databases">
        <title>A degradative enzymes factory behind the ericoid mycorrhizal symbiosis.</title>
        <authorList>
            <consortium name="DOE Joint Genome Institute"/>
            <person name="Martino E."/>
            <person name="Morin E."/>
            <person name="Grelet G."/>
            <person name="Kuo A."/>
            <person name="Kohler A."/>
            <person name="Daghino S."/>
            <person name="Barry K."/>
            <person name="Choi C."/>
            <person name="Cichocki N."/>
            <person name="Clum A."/>
            <person name="Copeland A."/>
            <person name="Hainaut M."/>
            <person name="Haridas S."/>
            <person name="Labutti K."/>
            <person name="Lindquist E."/>
            <person name="Lipzen A."/>
            <person name="Khouja H.-R."/>
            <person name="Murat C."/>
            <person name="Ohm R."/>
            <person name="Olson A."/>
            <person name="Spatafora J."/>
            <person name="Veneault-Fourrey C."/>
            <person name="Henrissat B."/>
            <person name="Grigoriev I."/>
            <person name="Martin F."/>
            <person name="Perotto S."/>
        </authorList>
    </citation>
    <scope>NUCLEOTIDE SEQUENCE [LARGE SCALE GENOMIC DNA]</scope>
    <source>
        <strain evidence="5 6">UAMH 7357</strain>
    </source>
</reference>
<keyword evidence="1" id="KW-0479">Metal-binding</keyword>
<feature type="compositionally biased region" description="Low complexity" evidence="3">
    <location>
        <begin position="133"/>
        <end position="158"/>
    </location>
</feature>
<evidence type="ECO:0000313" key="6">
    <source>
        <dbReference type="Proteomes" id="UP000235672"/>
    </source>
</evidence>
<dbReference type="GO" id="GO:0003677">
    <property type="term" value="F:DNA binding"/>
    <property type="evidence" value="ECO:0007669"/>
    <property type="project" value="InterPro"/>
</dbReference>
<feature type="region of interest" description="Disordered" evidence="3">
    <location>
        <begin position="98"/>
        <end position="162"/>
    </location>
</feature>
<dbReference type="Proteomes" id="UP000235672">
    <property type="component" value="Unassembled WGS sequence"/>
</dbReference>
<gene>
    <name evidence="5" type="ORF">NA56DRAFT_659393</name>
</gene>
<dbReference type="CDD" id="cd12148">
    <property type="entry name" value="fungal_TF_MHR"/>
    <property type="match status" value="1"/>
</dbReference>
<dbReference type="OrthoDB" id="2399539at2759"/>
<evidence type="ECO:0000256" key="3">
    <source>
        <dbReference type="SAM" id="MobiDB-lite"/>
    </source>
</evidence>
<dbReference type="PANTHER" id="PTHR47431:SF4">
    <property type="entry name" value="ZN(II)2CYS6 TRANSCRIPTION FACTOR (EUROFUNG)"/>
    <property type="match status" value="1"/>
</dbReference>
<evidence type="ECO:0000259" key="4">
    <source>
        <dbReference type="PROSITE" id="PS50048"/>
    </source>
</evidence>
<dbReference type="InterPro" id="IPR036864">
    <property type="entry name" value="Zn2-C6_fun-type_DNA-bd_sf"/>
</dbReference>
<dbReference type="InterPro" id="IPR007219">
    <property type="entry name" value="XnlR_reg_dom"/>
</dbReference>
<evidence type="ECO:0000256" key="2">
    <source>
        <dbReference type="ARBA" id="ARBA00023242"/>
    </source>
</evidence>
<feature type="compositionally biased region" description="Basic and acidic residues" evidence="3">
    <location>
        <begin position="100"/>
        <end position="121"/>
    </location>
</feature>
<feature type="domain" description="Zn(2)-C6 fungal-type" evidence="4">
    <location>
        <begin position="64"/>
        <end position="94"/>
    </location>
</feature>
<dbReference type="PROSITE" id="PS00463">
    <property type="entry name" value="ZN2_CY6_FUNGAL_1"/>
    <property type="match status" value="1"/>
</dbReference>
<name>A0A2J6Q3P6_9HELO</name>
<accession>A0A2J6Q3P6</accession>
<dbReference type="Pfam" id="PF04082">
    <property type="entry name" value="Fungal_trans"/>
    <property type="match status" value="1"/>
</dbReference>
<dbReference type="SMART" id="SM00066">
    <property type="entry name" value="GAL4"/>
    <property type="match status" value="1"/>
</dbReference>
<dbReference type="CDD" id="cd00067">
    <property type="entry name" value="GAL4"/>
    <property type="match status" value="1"/>
</dbReference>
<dbReference type="PROSITE" id="PS50048">
    <property type="entry name" value="ZN2_CY6_FUNGAL_2"/>
    <property type="match status" value="1"/>
</dbReference>
<dbReference type="EMBL" id="KZ613483">
    <property type="protein sequence ID" value="PMD20890.1"/>
    <property type="molecule type" value="Genomic_DNA"/>
</dbReference>
<keyword evidence="6" id="KW-1185">Reference proteome</keyword>
<dbReference type="STRING" id="1745343.A0A2J6Q3P6"/>
<dbReference type="SUPFAM" id="SSF57701">
    <property type="entry name" value="Zn2/Cys6 DNA-binding domain"/>
    <property type="match status" value="1"/>
</dbReference>
<proteinExistence type="predicted"/>
<dbReference type="InterPro" id="IPR001138">
    <property type="entry name" value="Zn2Cys6_DnaBD"/>
</dbReference>
<dbReference type="Gene3D" id="4.10.240.10">
    <property type="entry name" value="Zn(2)-C6 fungal-type DNA-binding domain"/>
    <property type="match status" value="1"/>
</dbReference>
<evidence type="ECO:0000256" key="1">
    <source>
        <dbReference type="ARBA" id="ARBA00022723"/>
    </source>
</evidence>
<dbReference type="GO" id="GO:0000981">
    <property type="term" value="F:DNA-binding transcription factor activity, RNA polymerase II-specific"/>
    <property type="evidence" value="ECO:0007669"/>
    <property type="project" value="InterPro"/>
</dbReference>
<dbReference type="AlphaFoldDB" id="A0A2J6Q3P6"/>
<dbReference type="Pfam" id="PF00172">
    <property type="entry name" value="Zn_clus"/>
    <property type="match status" value="1"/>
</dbReference>
<organism evidence="5 6">
    <name type="scientific">Hyaloscypha hepaticicola</name>
    <dbReference type="NCBI Taxonomy" id="2082293"/>
    <lineage>
        <taxon>Eukaryota</taxon>
        <taxon>Fungi</taxon>
        <taxon>Dikarya</taxon>
        <taxon>Ascomycota</taxon>
        <taxon>Pezizomycotina</taxon>
        <taxon>Leotiomycetes</taxon>
        <taxon>Helotiales</taxon>
        <taxon>Hyaloscyphaceae</taxon>
        <taxon>Hyaloscypha</taxon>
    </lineage>
</organism>
<dbReference type="PANTHER" id="PTHR47431">
    <property type="entry name" value="ZN(II)2CYS6 TRANSCRIPTION FACTOR (EUROFUNG)-RELATED"/>
    <property type="match status" value="1"/>
</dbReference>
<protein>
    <recommendedName>
        <fullName evidence="4">Zn(2)-C6 fungal-type domain-containing protein</fullName>
    </recommendedName>
</protein>
<evidence type="ECO:0000313" key="5">
    <source>
        <dbReference type="EMBL" id="PMD20890.1"/>
    </source>
</evidence>